<dbReference type="AlphaFoldDB" id="A0A2Z6R6C5"/>
<name>A0A2Z6R6C5_9GLOM</name>
<sequence>MEEKMATVKRKAYVQTKLNFPVKVNDGFSTERKIQKDNSTLFINTKQAIKPKIPTKTQMCYDFYFKSFAALARYRTSTDKYKILRDDDLFDKNVKAYEYIKSNKCEGYTTSKYCFKCGILTQTDAVQKRNRHYQKLIAQIDCLFLLKEGQPIPASIISQFEDSWAQYDIKKLHETIIISLKHRPEHTKSTELQQLCTYVKKEISDHSYYVIVNKYPALGRIIEAVKTHGLENWVSQCITFLIDKTLEKNRPIFVGMTQAVTKVINKLQCGVTFMRGIGENKSDIYYNIYGINISSFSDIITMWRKAYDYTGPTICAKDQTKVAELIEICRQRQKWIGCVLIEETIISTTMTMEELHNKISNFKKTTYITVYALSACISGIPPIVITVNPLNQTEKAEINTYDNNLIMRELNCAGAITIGLYFDSATLDQNWLGEVYSEDPTFTHELALKKGKIFETRVCPIGYYIMSTEHLWILKENPEIYSDLTSNILNPKDKQADESAERFFLSSVLKGKINRLFYEK</sequence>
<evidence type="ECO:0000313" key="2">
    <source>
        <dbReference type="Proteomes" id="UP000247702"/>
    </source>
</evidence>
<organism evidence="1 2">
    <name type="scientific">Rhizophagus clarus</name>
    <dbReference type="NCBI Taxonomy" id="94130"/>
    <lineage>
        <taxon>Eukaryota</taxon>
        <taxon>Fungi</taxon>
        <taxon>Fungi incertae sedis</taxon>
        <taxon>Mucoromycota</taxon>
        <taxon>Glomeromycotina</taxon>
        <taxon>Glomeromycetes</taxon>
        <taxon>Glomerales</taxon>
        <taxon>Glomeraceae</taxon>
        <taxon>Rhizophagus</taxon>
    </lineage>
</organism>
<accession>A0A2Z6R6C5</accession>
<dbReference type="Proteomes" id="UP000247702">
    <property type="component" value="Unassembled WGS sequence"/>
</dbReference>
<reference evidence="1 2" key="1">
    <citation type="submission" date="2017-11" db="EMBL/GenBank/DDBJ databases">
        <title>The genome of Rhizophagus clarus HR1 reveals common genetic basis of auxotrophy among arbuscular mycorrhizal fungi.</title>
        <authorList>
            <person name="Kobayashi Y."/>
        </authorList>
    </citation>
    <scope>NUCLEOTIDE SEQUENCE [LARGE SCALE GENOMIC DNA]</scope>
    <source>
        <strain evidence="1 2">HR1</strain>
    </source>
</reference>
<evidence type="ECO:0000313" key="1">
    <source>
        <dbReference type="EMBL" id="GBB97705.1"/>
    </source>
</evidence>
<keyword evidence="2" id="KW-1185">Reference proteome</keyword>
<comment type="caution">
    <text evidence="1">The sequence shown here is derived from an EMBL/GenBank/DDBJ whole genome shotgun (WGS) entry which is preliminary data.</text>
</comment>
<proteinExistence type="predicted"/>
<dbReference type="EMBL" id="BEXD01002274">
    <property type="protein sequence ID" value="GBB97705.1"/>
    <property type="molecule type" value="Genomic_DNA"/>
</dbReference>
<protein>
    <submittedName>
        <fullName evidence="1">Uncharacterized protein</fullName>
    </submittedName>
</protein>
<gene>
    <name evidence="1" type="ORF">RclHR1_30440001</name>
</gene>